<proteinExistence type="predicted"/>
<comment type="caution">
    <text evidence="1">The sequence shown here is derived from an EMBL/GenBank/DDBJ whole genome shotgun (WGS) entry which is preliminary data.</text>
</comment>
<feature type="non-terminal residue" evidence="1">
    <location>
        <position position="1"/>
    </location>
</feature>
<sequence>VLEQACNATRSDAKSYGPKQVAAWIAAKLVSAKYDASAIQQALAKLSEMTAESLLGVTQDELQTKYQLKAASA</sequence>
<gene>
    <name evidence="1" type="ORF">SPIL2461_LOCUS12866</name>
</gene>
<organism evidence="1 2">
    <name type="scientific">Symbiodinium pilosum</name>
    <name type="common">Dinoflagellate</name>
    <dbReference type="NCBI Taxonomy" id="2952"/>
    <lineage>
        <taxon>Eukaryota</taxon>
        <taxon>Sar</taxon>
        <taxon>Alveolata</taxon>
        <taxon>Dinophyceae</taxon>
        <taxon>Suessiales</taxon>
        <taxon>Symbiodiniaceae</taxon>
        <taxon>Symbiodinium</taxon>
    </lineage>
</organism>
<keyword evidence="2" id="KW-1185">Reference proteome</keyword>
<dbReference type="AlphaFoldDB" id="A0A812SYZ4"/>
<accession>A0A812SYZ4</accession>
<evidence type="ECO:0000313" key="2">
    <source>
        <dbReference type="Proteomes" id="UP000649617"/>
    </source>
</evidence>
<dbReference type="Proteomes" id="UP000649617">
    <property type="component" value="Unassembled WGS sequence"/>
</dbReference>
<evidence type="ECO:0000313" key="1">
    <source>
        <dbReference type="EMBL" id="CAE7498211.1"/>
    </source>
</evidence>
<feature type="non-terminal residue" evidence="1">
    <location>
        <position position="73"/>
    </location>
</feature>
<reference evidence="1" key="1">
    <citation type="submission" date="2021-02" db="EMBL/GenBank/DDBJ databases">
        <authorList>
            <person name="Dougan E. K."/>
            <person name="Rhodes N."/>
            <person name="Thang M."/>
            <person name="Chan C."/>
        </authorList>
    </citation>
    <scope>NUCLEOTIDE SEQUENCE</scope>
</reference>
<dbReference type="EMBL" id="CAJNIZ010027195">
    <property type="protein sequence ID" value="CAE7498211.1"/>
    <property type="molecule type" value="Genomic_DNA"/>
</dbReference>
<name>A0A812SYZ4_SYMPI</name>
<protein>
    <submittedName>
        <fullName evidence="1">Uncharacterized protein</fullName>
    </submittedName>
</protein>